<evidence type="ECO:0000313" key="1">
    <source>
        <dbReference type="EMBL" id="OGG56638.1"/>
    </source>
</evidence>
<sequence>MKTFLVFTGTGPVLFLSSFDAIDDPRALEKFRDKGITKFIAYEVDANVARQRYGLRFDRNAADLEDAPDIRVLDYDGSHAFRQFSFSELGREYRHEE</sequence>
<evidence type="ECO:0000313" key="2">
    <source>
        <dbReference type="Proteomes" id="UP000178606"/>
    </source>
</evidence>
<evidence type="ECO:0008006" key="3">
    <source>
        <dbReference type="Google" id="ProtNLM"/>
    </source>
</evidence>
<gene>
    <name evidence="1" type="ORF">A3F84_08420</name>
</gene>
<protein>
    <recommendedName>
        <fullName evidence="3">Cytosolic protein</fullName>
    </recommendedName>
</protein>
<proteinExistence type="predicted"/>
<comment type="caution">
    <text evidence="1">The sequence shown here is derived from an EMBL/GenBank/DDBJ whole genome shotgun (WGS) entry which is preliminary data.</text>
</comment>
<name>A0A1F6D5D3_HANXR</name>
<dbReference type="EMBL" id="MFKF01000024">
    <property type="protein sequence ID" value="OGG56638.1"/>
    <property type="molecule type" value="Genomic_DNA"/>
</dbReference>
<reference evidence="1 2" key="1">
    <citation type="journal article" date="2016" name="Nat. Commun.">
        <title>Thousands of microbial genomes shed light on interconnected biogeochemical processes in an aquifer system.</title>
        <authorList>
            <person name="Anantharaman K."/>
            <person name="Brown C.T."/>
            <person name="Hug L.A."/>
            <person name="Sharon I."/>
            <person name="Castelle C.J."/>
            <person name="Probst A.J."/>
            <person name="Thomas B.C."/>
            <person name="Singh A."/>
            <person name="Wilkins M.J."/>
            <person name="Karaoz U."/>
            <person name="Brodie E.L."/>
            <person name="Williams K.H."/>
            <person name="Hubbard S.S."/>
            <person name="Banfield J.F."/>
        </authorList>
    </citation>
    <scope>NUCLEOTIDE SEQUENCE [LARGE SCALE GENOMIC DNA]</scope>
    <source>
        <strain evidence="2">RIFCSPLOWO2_12_FULL_64_10</strain>
    </source>
</reference>
<dbReference type="Proteomes" id="UP000178606">
    <property type="component" value="Unassembled WGS sequence"/>
</dbReference>
<accession>A0A1F6D5D3</accession>
<organism evidence="1 2">
    <name type="scientific">Handelsmanbacteria sp. (strain RIFCSPLOWO2_12_FULL_64_10)</name>
    <dbReference type="NCBI Taxonomy" id="1817868"/>
    <lineage>
        <taxon>Bacteria</taxon>
        <taxon>Candidatus Handelsmaniibacteriota</taxon>
    </lineage>
</organism>
<dbReference type="AlphaFoldDB" id="A0A1F6D5D3"/>